<dbReference type="InterPro" id="IPR001312">
    <property type="entry name" value="Hexokinase"/>
</dbReference>
<dbReference type="InterPro" id="IPR043129">
    <property type="entry name" value="ATPase_NBD"/>
</dbReference>
<dbReference type="UniPathway" id="UPA00242"/>
<keyword evidence="9" id="KW-0324">Glycolysis</keyword>
<dbReference type="InterPro" id="IPR022672">
    <property type="entry name" value="Hexokinase_N"/>
</dbReference>
<evidence type="ECO:0000256" key="7">
    <source>
        <dbReference type="ARBA" id="ARBA00022777"/>
    </source>
</evidence>
<comment type="pathway">
    <text evidence="2">Carbohydrate metabolism; hexose metabolism.</text>
</comment>
<organism evidence="16 17">
    <name type="scientific">Chelonia mydas</name>
    <name type="common">Green sea-turtle</name>
    <name type="synonym">Chelonia agassizi</name>
    <dbReference type="NCBI Taxonomy" id="8469"/>
    <lineage>
        <taxon>Eukaryota</taxon>
        <taxon>Metazoa</taxon>
        <taxon>Chordata</taxon>
        <taxon>Craniata</taxon>
        <taxon>Vertebrata</taxon>
        <taxon>Euteleostomi</taxon>
        <taxon>Archelosauria</taxon>
        <taxon>Testudinata</taxon>
        <taxon>Testudines</taxon>
        <taxon>Cryptodira</taxon>
        <taxon>Durocryptodira</taxon>
        <taxon>Americhelydia</taxon>
        <taxon>Chelonioidea</taxon>
        <taxon>Cheloniidae</taxon>
        <taxon>Chelonia</taxon>
    </lineage>
</organism>
<comment type="pathway">
    <text evidence="1">Carbohydrate degradation; glycolysis; D-glyceraldehyde 3-phosphate and glycerone phosphate from D-glucose: step 1/4.</text>
</comment>
<evidence type="ECO:0000256" key="11">
    <source>
        <dbReference type="ARBA" id="ARBA00047905"/>
    </source>
</evidence>
<evidence type="ECO:0000256" key="2">
    <source>
        <dbReference type="ARBA" id="ARBA00005028"/>
    </source>
</evidence>
<comment type="catalytic activity">
    <reaction evidence="10">
        <text>a D-hexose + ATP = a D-hexose 6-phosphate + ADP + H(+)</text>
        <dbReference type="Rhea" id="RHEA:22740"/>
        <dbReference type="ChEBI" id="CHEBI:4194"/>
        <dbReference type="ChEBI" id="CHEBI:15378"/>
        <dbReference type="ChEBI" id="CHEBI:30616"/>
        <dbReference type="ChEBI" id="CHEBI:229467"/>
        <dbReference type="ChEBI" id="CHEBI:456216"/>
        <dbReference type="EC" id="2.7.1.1"/>
    </reaction>
    <physiologicalReaction direction="left-to-right" evidence="10">
        <dbReference type="Rhea" id="RHEA:22741"/>
    </physiologicalReaction>
</comment>
<keyword evidence="6" id="KW-0547">Nucleotide-binding</keyword>
<dbReference type="PRINTS" id="PR00475">
    <property type="entry name" value="HEXOKINASE"/>
</dbReference>
<dbReference type="GO" id="GO:0005536">
    <property type="term" value="F:D-glucose binding"/>
    <property type="evidence" value="ECO:0007669"/>
    <property type="project" value="InterPro"/>
</dbReference>
<evidence type="ECO:0000256" key="12">
    <source>
        <dbReference type="ARBA" id="ARBA00048160"/>
    </source>
</evidence>
<dbReference type="Gene3D" id="3.30.420.40">
    <property type="match status" value="2"/>
</dbReference>
<dbReference type="GO" id="GO:0008865">
    <property type="term" value="F:fructokinase activity"/>
    <property type="evidence" value="ECO:0007669"/>
    <property type="project" value="TreeGrafter"/>
</dbReference>
<dbReference type="GO" id="GO:0005739">
    <property type="term" value="C:mitochondrion"/>
    <property type="evidence" value="ECO:0007669"/>
    <property type="project" value="TreeGrafter"/>
</dbReference>
<dbReference type="GO" id="GO:0004340">
    <property type="term" value="F:glucokinase activity"/>
    <property type="evidence" value="ECO:0007669"/>
    <property type="project" value="TreeGrafter"/>
</dbReference>
<dbReference type="GO" id="GO:0005829">
    <property type="term" value="C:cytosol"/>
    <property type="evidence" value="ECO:0007669"/>
    <property type="project" value="TreeGrafter"/>
</dbReference>
<feature type="compositionally biased region" description="Acidic residues" evidence="13">
    <location>
        <begin position="948"/>
        <end position="970"/>
    </location>
</feature>
<dbReference type="Gene3D" id="3.40.367.20">
    <property type="match status" value="2"/>
</dbReference>
<dbReference type="PANTHER" id="PTHR19443:SF10">
    <property type="entry name" value="HEXOKINASE-1"/>
    <property type="match status" value="1"/>
</dbReference>
<dbReference type="PROSITE" id="PS51748">
    <property type="entry name" value="HEXOKINASE_2"/>
    <property type="match status" value="2"/>
</dbReference>
<dbReference type="GO" id="GO:0006006">
    <property type="term" value="P:glucose metabolic process"/>
    <property type="evidence" value="ECO:0007669"/>
    <property type="project" value="TreeGrafter"/>
</dbReference>
<evidence type="ECO:0000256" key="5">
    <source>
        <dbReference type="ARBA" id="ARBA00022679"/>
    </source>
</evidence>
<evidence type="ECO:0000256" key="1">
    <source>
        <dbReference type="ARBA" id="ARBA00004888"/>
    </source>
</evidence>
<proteinExistence type="inferred from homology"/>
<evidence type="ECO:0000256" key="8">
    <source>
        <dbReference type="ARBA" id="ARBA00022840"/>
    </source>
</evidence>
<evidence type="ECO:0000313" key="17">
    <source>
        <dbReference type="Proteomes" id="UP000031443"/>
    </source>
</evidence>
<gene>
    <name evidence="16" type="ORF">UY3_02179</name>
</gene>
<dbReference type="eggNOG" id="KOG1369">
    <property type="taxonomic scope" value="Eukaryota"/>
</dbReference>
<evidence type="ECO:0000256" key="13">
    <source>
        <dbReference type="SAM" id="MobiDB-lite"/>
    </source>
</evidence>
<dbReference type="GO" id="GO:0005524">
    <property type="term" value="F:ATP binding"/>
    <property type="evidence" value="ECO:0007669"/>
    <property type="project" value="UniProtKB-KW"/>
</dbReference>
<feature type="domain" description="Hexokinase C-terminal" evidence="15">
    <location>
        <begin position="174"/>
        <end position="407"/>
    </location>
</feature>
<dbReference type="AlphaFoldDB" id="M7BTQ3"/>
<keyword evidence="7 16" id="KW-0418">Kinase</keyword>
<evidence type="ECO:0000256" key="10">
    <source>
        <dbReference type="ARBA" id="ARBA00044613"/>
    </source>
</evidence>
<feature type="domain" description="Hexokinase N-terminal" evidence="14">
    <location>
        <begin position="418"/>
        <end position="561"/>
    </location>
</feature>
<keyword evidence="17" id="KW-1185">Reference proteome</keyword>
<keyword evidence="8" id="KW-0067">ATP-binding</keyword>
<dbReference type="STRING" id="8469.M7BTQ3"/>
<dbReference type="FunFam" id="3.40.367.20:FF:000020">
    <property type="entry name" value="Hexokinase-1"/>
    <property type="match status" value="2"/>
</dbReference>
<reference evidence="17" key="1">
    <citation type="journal article" date="2013" name="Nat. Genet.">
        <title>The draft genomes of soft-shell turtle and green sea turtle yield insights into the development and evolution of the turtle-specific body plan.</title>
        <authorList>
            <person name="Wang Z."/>
            <person name="Pascual-Anaya J."/>
            <person name="Zadissa A."/>
            <person name="Li W."/>
            <person name="Niimura Y."/>
            <person name="Huang Z."/>
            <person name="Li C."/>
            <person name="White S."/>
            <person name="Xiong Z."/>
            <person name="Fang D."/>
            <person name="Wang B."/>
            <person name="Ming Y."/>
            <person name="Chen Y."/>
            <person name="Zheng Y."/>
            <person name="Kuraku S."/>
            <person name="Pignatelli M."/>
            <person name="Herrero J."/>
            <person name="Beal K."/>
            <person name="Nozawa M."/>
            <person name="Li Q."/>
            <person name="Wang J."/>
            <person name="Zhang H."/>
            <person name="Yu L."/>
            <person name="Shigenobu S."/>
            <person name="Wang J."/>
            <person name="Liu J."/>
            <person name="Flicek P."/>
            <person name="Searle S."/>
            <person name="Wang J."/>
            <person name="Kuratani S."/>
            <person name="Yin Y."/>
            <person name="Aken B."/>
            <person name="Zhang G."/>
            <person name="Irie N."/>
        </authorList>
    </citation>
    <scope>NUCLEOTIDE SEQUENCE [LARGE SCALE GENOMIC DNA]</scope>
</reference>
<evidence type="ECO:0000256" key="3">
    <source>
        <dbReference type="ARBA" id="ARBA00009225"/>
    </source>
</evidence>
<evidence type="ECO:0000256" key="9">
    <source>
        <dbReference type="ARBA" id="ARBA00023152"/>
    </source>
</evidence>
<dbReference type="FunFam" id="3.30.420.40:FF:000805">
    <property type="entry name" value="Hexokinase-2"/>
    <property type="match status" value="2"/>
</dbReference>
<dbReference type="Proteomes" id="UP000031443">
    <property type="component" value="Unassembled WGS sequence"/>
</dbReference>
<keyword evidence="5" id="KW-0808">Transferase</keyword>
<comment type="catalytic activity">
    <reaction evidence="11">
        <text>D-fructose + ATP = D-fructose 6-phosphate + ADP + H(+)</text>
        <dbReference type="Rhea" id="RHEA:16125"/>
        <dbReference type="ChEBI" id="CHEBI:15378"/>
        <dbReference type="ChEBI" id="CHEBI:30616"/>
        <dbReference type="ChEBI" id="CHEBI:37721"/>
        <dbReference type="ChEBI" id="CHEBI:61527"/>
        <dbReference type="ChEBI" id="CHEBI:456216"/>
        <dbReference type="EC" id="2.7.1.1"/>
    </reaction>
    <physiologicalReaction direction="left-to-right" evidence="11">
        <dbReference type="Rhea" id="RHEA:16126"/>
    </physiologicalReaction>
</comment>
<dbReference type="Pfam" id="PF03727">
    <property type="entry name" value="Hexokinase_2"/>
    <property type="match status" value="3"/>
</dbReference>
<dbReference type="InterPro" id="IPR022673">
    <property type="entry name" value="Hexokinase_C"/>
</dbReference>
<protein>
    <recommendedName>
        <fullName evidence="4">hexokinase</fullName>
        <ecNumber evidence="4">2.7.1.1</ecNumber>
    </recommendedName>
</protein>
<feature type="domain" description="Hexokinase C-terminal" evidence="15">
    <location>
        <begin position="737"/>
        <end position="873"/>
    </location>
</feature>
<dbReference type="Pfam" id="PF00349">
    <property type="entry name" value="Hexokinase_1"/>
    <property type="match status" value="2"/>
</dbReference>
<evidence type="ECO:0000313" key="16">
    <source>
        <dbReference type="EMBL" id="EMP40579.1"/>
    </source>
</evidence>
<evidence type="ECO:0000259" key="14">
    <source>
        <dbReference type="Pfam" id="PF00349"/>
    </source>
</evidence>
<dbReference type="GO" id="GO:0006096">
    <property type="term" value="P:glycolytic process"/>
    <property type="evidence" value="ECO:0007669"/>
    <property type="project" value="UniProtKB-UniPathway"/>
</dbReference>
<comment type="catalytic activity">
    <reaction evidence="12">
        <text>D-glucose + ATP = D-glucose 6-phosphate + ADP + H(+)</text>
        <dbReference type="Rhea" id="RHEA:17825"/>
        <dbReference type="ChEBI" id="CHEBI:4167"/>
        <dbReference type="ChEBI" id="CHEBI:15378"/>
        <dbReference type="ChEBI" id="CHEBI:30616"/>
        <dbReference type="ChEBI" id="CHEBI:61548"/>
        <dbReference type="ChEBI" id="CHEBI:456216"/>
        <dbReference type="EC" id="2.7.1.1"/>
    </reaction>
    <physiologicalReaction direction="left-to-right" evidence="12">
        <dbReference type="Rhea" id="RHEA:17826"/>
    </physiologicalReaction>
</comment>
<evidence type="ECO:0000256" key="6">
    <source>
        <dbReference type="ARBA" id="ARBA00022741"/>
    </source>
</evidence>
<dbReference type="FunFam" id="3.40.367.20:FF:000001">
    <property type="entry name" value="Hexokinase 1"/>
    <property type="match status" value="1"/>
</dbReference>
<dbReference type="UniPathway" id="UPA00109">
    <property type="reaction ID" value="UER00180"/>
</dbReference>
<feature type="domain" description="Hexokinase C-terminal" evidence="15">
    <location>
        <begin position="589"/>
        <end position="656"/>
    </location>
</feature>
<evidence type="ECO:0000256" key="4">
    <source>
        <dbReference type="ARBA" id="ARBA00012324"/>
    </source>
</evidence>
<dbReference type="EC" id="2.7.1.1" evidence="4"/>
<feature type="compositionally biased region" description="Polar residues" evidence="13">
    <location>
        <begin position="978"/>
        <end position="992"/>
    </location>
</feature>
<name>M7BTQ3_CHEMY</name>
<feature type="domain" description="Hexokinase N-terminal" evidence="14">
    <location>
        <begin position="2"/>
        <end position="145"/>
    </location>
</feature>
<feature type="region of interest" description="Disordered" evidence="13">
    <location>
        <begin position="942"/>
        <end position="1008"/>
    </location>
</feature>
<sequence>QIDKYLYSMRLSDETLLDIMARFKREMQNGLSRDFNPTATVKMLPTFVRSIPDGSEKGDFIALDLGGSYFRILRVKVSHEKKQTVQMETEIYNTPEDIMHGTGTRLFDHVAECLGDFMEKQQIKDKKLPVGFTFSFPCRQSKLDEDYDADIMAVVNDTVGTMMTCGFDDQRCEVGLIIGTGTNACYMEEMRHIDLVEGDEGRMCINTEWGAFGDDGSLEDIRTEFDREIDRGSLNPGKQLFEKMVSGLYMGELVRLILVKMAKEGLLFEGRITPELLTKGKFETKHVSAIEKSKEGLNKAKEILTRLGVEPSHEDCIAVQHVCTIVSFRSANLVASTLGAILNQLRDNKGVTRLRTTVGVDGSLYKMHPQYARRLQKTTRRLVPDSEVRFLLSESGSGKGAAMVTAVAYRLSEQHRLIDETLAEFKLTHEQLLQIKNRMRIEIEAGLRKKTHENAKVKMLPTFVRSTPDGTENGDFLALDLGGTNFRVLLVKIRSGKRRTVEMHNKIYAIPIEVMQGTGEELFDHIVSCISDFLDYMGIKGARLPLGFTFSFPCKQTSLDAEFDLDVVAVVNDTVGTMMTCAYEDPNCEIGLIVGTGSNACYMEEMRNVEMVEGDQGRMCVNMEWGAFGDNGCLDDIRTSYDKAVDDYSLNAGKQSHLEISATAECSCPLFECAGLASSDGSIGDRFIASSVDAIVQSPIALLSTPELHQGERRKWSRRGSGGHRSHSARTRKLLYEKRYEKMISGMYLGEIVRNILIDFTKRGFLFRGQISESLKTRGIFETKFLSQIESDRLALLQVRTILQQLGLNGTCDDSIIVKTVCGAVSRRAAQVCGAGMAAVVDKIRENRGLDHLEVTVGVDGTLYKLHPHVSRSHTSDRDTLQCRVNVKELRNAYHKAREVNHLSGAVPMSCQFYKELDAILSGNPTTMAKATVDTSVACMPVESGSSQEEEILDKDVEGEGDPEAEDDLEVRDACSQELFSTTEEASQSQLSELGEAQTGEEAAGKWI</sequence>
<dbReference type="EMBL" id="KB508622">
    <property type="protein sequence ID" value="EMP40579.1"/>
    <property type="molecule type" value="Genomic_DNA"/>
</dbReference>
<accession>M7BTQ3</accession>
<dbReference type="GO" id="GO:0001678">
    <property type="term" value="P:intracellular glucose homeostasis"/>
    <property type="evidence" value="ECO:0007669"/>
    <property type="project" value="InterPro"/>
</dbReference>
<comment type="similarity">
    <text evidence="3">Belongs to the hexokinase family.</text>
</comment>
<feature type="non-terminal residue" evidence="16">
    <location>
        <position position="1"/>
    </location>
</feature>
<evidence type="ECO:0000259" key="15">
    <source>
        <dbReference type="Pfam" id="PF03727"/>
    </source>
</evidence>
<dbReference type="GO" id="GO:0019158">
    <property type="term" value="F:mannokinase activity"/>
    <property type="evidence" value="ECO:0007669"/>
    <property type="project" value="TreeGrafter"/>
</dbReference>
<dbReference type="PANTHER" id="PTHR19443">
    <property type="entry name" value="HEXOKINASE"/>
    <property type="match status" value="1"/>
</dbReference>
<dbReference type="SUPFAM" id="SSF53067">
    <property type="entry name" value="Actin-like ATPase domain"/>
    <property type="match status" value="5"/>
</dbReference>